<evidence type="ECO:0000313" key="1">
    <source>
        <dbReference type="EMBL" id="TCC15269.1"/>
    </source>
</evidence>
<gene>
    <name evidence="1" type="ORF">E0H50_42400</name>
</gene>
<dbReference type="GO" id="GO:0003676">
    <property type="term" value="F:nucleic acid binding"/>
    <property type="evidence" value="ECO:0007669"/>
    <property type="project" value="InterPro"/>
</dbReference>
<protein>
    <recommendedName>
        <fullName evidence="3">PD(D/E)XK endonuclease domain-containing protein</fullName>
    </recommendedName>
</protein>
<reference evidence="1 2" key="1">
    <citation type="submission" date="2019-02" db="EMBL/GenBank/DDBJ databases">
        <title>Kribbella capetownensis sp. nov. and Kribbella speibonae sp. nov., isolated from soil.</title>
        <authorList>
            <person name="Curtis S.M."/>
            <person name="Norton I."/>
            <person name="Everest G.J."/>
            <person name="Meyers P.R."/>
        </authorList>
    </citation>
    <scope>NUCLEOTIDE SEQUENCE [LARGE SCALE GENOMIC DNA]</scope>
    <source>
        <strain evidence="1 2">DSM 27082</strain>
    </source>
</reference>
<dbReference type="RefSeq" id="WP_131297033.1">
    <property type="nucleotide sequence ID" value="NZ_SJKA01000036.1"/>
</dbReference>
<name>A0A4R0I4W4_9ACTN</name>
<dbReference type="AlphaFoldDB" id="A0A4R0I4W4"/>
<accession>A0A4R0I4W4</accession>
<organism evidence="1 2">
    <name type="scientific">Kribbella sindirgiensis</name>
    <dbReference type="NCBI Taxonomy" id="1124744"/>
    <lineage>
        <taxon>Bacteria</taxon>
        <taxon>Bacillati</taxon>
        <taxon>Actinomycetota</taxon>
        <taxon>Actinomycetes</taxon>
        <taxon>Propionibacteriales</taxon>
        <taxon>Kribbellaceae</taxon>
        <taxon>Kribbella</taxon>
    </lineage>
</organism>
<sequence>MISDLGIVDNGAERVRIKSHAVRLGLDCTHLRSPLAQPAPIGVFDEPVRPEMLRYSAAALAMAWFTLRGCAVALPIEPQAYDLLVTTSDGVQRVQVKSCAAPTKRGYWHVGIGRRPYVLDKTAGKIPSDPDSIDLFFIVLGDGGIYVIPSSVLAGRVSISAESYTPYRVGDASSLLGGASVEVDAPRRSSMYVREFLGIRGLVDPEGFAFDVYSGGEAV</sequence>
<dbReference type="InterPro" id="IPR011856">
    <property type="entry name" value="tRNA_endonuc-like_dom_sf"/>
</dbReference>
<comment type="caution">
    <text evidence="1">The sequence shown here is derived from an EMBL/GenBank/DDBJ whole genome shotgun (WGS) entry which is preliminary data.</text>
</comment>
<evidence type="ECO:0008006" key="3">
    <source>
        <dbReference type="Google" id="ProtNLM"/>
    </source>
</evidence>
<dbReference type="Proteomes" id="UP000292695">
    <property type="component" value="Unassembled WGS sequence"/>
</dbReference>
<proteinExistence type="predicted"/>
<keyword evidence="2" id="KW-1185">Reference proteome</keyword>
<evidence type="ECO:0000313" key="2">
    <source>
        <dbReference type="Proteomes" id="UP000292695"/>
    </source>
</evidence>
<dbReference type="Gene3D" id="3.40.1350.10">
    <property type="match status" value="1"/>
</dbReference>
<dbReference type="EMBL" id="SJKA01000036">
    <property type="protein sequence ID" value="TCC15269.1"/>
    <property type="molecule type" value="Genomic_DNA"/>
</dbReference>
<dbReference type="OrthoDB" id="3357452at2"/>